<evidence type="ECO:0000256" key="4">
    <source>
        <dbReference type="ARBA" id="ARBA00022692"/>
    </source>
</evidence>
<evidence type="ECO:0000313" key="10">
    <source>
        <dbReference type="Proteomes" id="UP000547209"/>
    </source>
</evidence>
<reference evidence="9 10" key="1">
    <citation type="submission" date="2020-08" db="EMBL/GenBank/DDBJ databases">
        <title>Cohnella phylogeny.</title>
        <authorList>
            <person name="Dunlap C."/>
        </authorList>
    </citation>
    <scope>NUCLEOTIDE SEQUENCE [LARGE SCALE GENOMIC DNA]</scope>
    <source>
        <strain evidence="9 10">DSM 28246</strain>
    </source>
</reference>
<feature type="transmembrane region" description="Helical" evidence="7">
    <location>
        <begin position="94"/>
        <end position="119"/>
    </location>
</feature>
<dbReference type="GO" id="GO:0022857">
    <property type="term" value="F:transmembrane transporter activity"/>
    <property type="evidence" value="ECO:0007669"/>
    <property type="project" value="InterPro"/>
</dbReference>
<dbReference type="SUPFAM" id="SSF103473">
    <property type="entry name" value="MFS general substrate transporter"/>
    <property type="match status" value="1"/>
</dbReference>
<protein>
    <submittedName>
        <fullName evidence="9">MFS transporter</fullName>
    </submittedName>
</protein>
<dbReference type="Pfam" id="PF07690">
    <property type="entry name" value="MFS_1"/>
    <property type="match status" value="1"/>
</dbReference>
<dbReference type="PANTHER" id="PTHR23514">
    <property type="entry name" value="BYPASS OF STOP CODON PROTEIN 6"/>
    <property type="match status" value="1"/>
</dbReference>
<comment type="similarity">
    <text evidence="2">Belongs to the major facilitator superfamily.</text>
</comment>
<evidence type="ECO:0000259" key="8">
    <source>
        <dbReference type="PROSITE" id="PS50850"/>
    </source>
</evidence>
<feature type="transmembrane region" description="Helical" evidence="7">
    <location>
        <begin position="369"/>
        <end position="388"/>
    </location>
</feature>
<feature type="transmembrane region" description="Helical" evidence="7">
    <location>
        <begin position="278"/>
        <end position="297"/>
    </location>
</feature>
<evidence type="ECO:0000256" key="2">
    <source>
        <dbReference type="ARBA" id="ARBA00008335"/>
    </source>
</evidence>
<organism evidence="9 10">
    <name type="scientific">Cohnella nanjingensis</name>
    <dbReference type="NCBI Taxonomy" id="1387779"/>
    <lineage>
        <taxon>Bacteria</taxon>
        <taxon>Bacillati</taxon>
        <taxon>Bacillota</taxon>
        <taxon>Bacilli</taxon>
        <taxon>Bacillales</taxon>
        <taxon>Paenibacillaceae</taxon>
        <taxon>Cohnella</taxon>
    </lineage>
</organism>
<feature type="transmembrane region" description="Helical" evidence="7">
    <location>
        <begin position="247"/>
        <end position="266"/>
    </location>
</feature>
<dbReference type="EMBL" id="JACJVP010000007">
    <property type="protein sequence ID" value="MBB6670324.1"/>
    <property type="molecule type" value="Genomic_DNA"/>
</dbReference>
<keyword evidence="6 7" id="KW-0472">Membrane</keyword>
<evidence type="ECO:0000256" key="3">
    <source>
        <dbReference type="ARBA" id="ARBA00022448"/>
    </source>
</evidence>
<proteinExistence type="inferred from homology"/>
<dbReference type="InterPro" id="IPR020846">
    <property type="entry name" value="MFS_dom"/>
</dbReference>
<feature type="transmembrane region" description="Helical" evidence="7">
    <location>
        <begin position="156"/>
        <end position="176"/>
    </location>
</feature>
<evidence type="ECO:0000313" key="9">
    <source>
        <dbReference type="EMBL" id="MBB6670324.1"/>
    </source>
</evidence>
<comment type="caution">
    <text evidence="9">The sequence shown here is derived from an EMBL/GenBank/DDBJ whole genome shotgun (WGS) entry which is preliminary data.</text>
</comment>
<evidence type="ECO:0000256" key="7">
    <source>
        <dbReference type="SAM" id="Phobius"/>
    </source>
</evidence>
<sequence length="404" mass="42303">MVRLVLLGCLAYLTIGLGQLVVGAVMEPMVHAYGVQYGDGGQLVMNQFLGGLVGTLCAPWLLRKLGKKRLLLGALAFMLVAELSYTLLPPWGVMLAIAPVAGFGFGITEPVVGSFIIGSAGDKANTAMSRVEVFFGAGALVMPFVGALLIDIEQWRWAFGLVGVLSAITLLLWAFFWPSILNRPLDAEAAHAGSADAPARKSLLGRGPMRWVLITCAVFFAIYVGFEMSFAHYLPSLLVQNNGLSDATATLALSAFWGAMTIGRLFAGQLADRWGGVAYLLSMCGAAAVMFVLMGALGGAAAMFVLAFGAGLAMSGMFAVALVFANRSAPGMTERTTSMLMACGLLGGAVLPKGTGWFLDQYGADATRWMLAVLAVLMLAVMAAAAAASRSARLSKLNPNPNSI</sequence>
<feature type="domain" description="Major facilitator superfamily (MFS) profile" evidence="8">
    <location>
        <begin position="4"/>
        <end position="390"/>
    </location>
</feature>
<feature type="transmembrane region" description="Helical" evidence="7">
    <location>
        <begin position="69"/>
        <end position="88"/>
    </location>
</feature>
<dbReference type="PANTHER" id="PTHR23514:SF3">
    <property type="entry name" value="BYPASS OF STOP CODON PROTEIN 6"/>
    <property type="match status" value="1"/>
</dbReference>
<dbReference type="Gene3D" id="1.20.1250.20">
    <property type="entry name" value="MFS general substrate transporter like domains"/>
    <property type="match status" value="2"/>
</dbReference>
<feature type="transmembrane region" description="Helical" evidence="7">
    <location>
        <begin position="43"/>
        <end position="62"/>
    </location>
</feature>
<keyword evidence="10" id="KW-1185">Reference proteome</keyword>
<keyword evidence="3" id="KW-0813">Transport</keyword>
<dbReference type="GO" id="GO:0005886">
    <property type="term" value="C:plasma membrane"/>
    <property type="evidence" value="ECO:0007669"/>
    <property type="project" value="UniProtKB-SubCell"/>
</dbReference>
<dbReference type="RefSeq" id="WP_185141759.1">
    <property type="nucleotide sequence ID" value="NZ_JACJVP010000007.1"/>
</dbReference>
<keyword evidence="5 7" id="KW-1133">Transmembrane helix</keyword>
<evidence type="ECO:0000256" key="6">
    <source>
        <dbReference type="ARBA" id="ARBA00023136"/>
    </source>
</evidence>
<accession>A0A7X0RQC0</accession>
<feature type="transmembrane region" description="Helical" evidence="7">
    <location>
        <begin position="337"/>
        <end position="357"/>
    </location>
</feature>
<evidence type="ECO:0000256" key="5">
    <source>
        <dbReference type="ARBA" id="ARBA00022989"/>
    </source>
</evidence>
<gene>
    <name evidence="9" type="ORF">H7C19_06445</name>
</gene>
<comment type="subcellular location">
    <subcellularLocation>
        <location evidence="1">Cell membrane</location>
        <topology evidence="1">Multi-pass membrane protein</topology>
    </subcellularLocation>
</comment>
<dbReference type="Proteomes" id="UP000547209">
    <property type="component" value="Unassembled WGS sequence"/>
</dbReference>
<dbReference type="InterPro" id="IPR051788">
    <property type="entry name" value="MFS_Transporter"/>
</dbReference>
<dbReference type="AlphaFoldDB" id="A0A7X0RQC0"/>
<dbReference type="InterPro" id="IPR036259">
    <property type="entry name" value="MFS_trans_sf"/>
</dbReference>
<feature type="transmembrane region" description="Helical" evidence="7">
    <location>
        <begin position="303"/>
        <end position="325"/>
    </location>
</feature>
<dbReference type="PROSITE" id="PS50850">
    <property type="entry name" value="MFS"/>
    <property type="match status" value="1"/>
</dbReference>
<evidence type="ECO:0000256" key="1">
    <source>
        <dbReference type="ARBA" id="ARBA00004651"/>
    </source>
</evidence>
<feature type="transmembrane region" description="Helical" evidence="7">
    <location>
        <begin position="131"/>
        <end position="150"/>
    </location>
</feature>
<feature type="transmembrane region" description="Helical" evidence="7">
    <location>
        <begin position="211"/>
        <end position="235"/>
    </location>
</feature>
<dbReference type="InterPro" id="IPR011701">
    <property type="entry name" value="MFS"/>
</dbReference>
<keyword evidence="4 7" id="KW-0812">Transmembrane</keyword>
<name>A0A7X0RQC0_9BACL</name>